<evidence type="ECO:0000313" key="2">
    <source>
        <dbReference type="EMBL" id="MBX35618.1"/>
    </source>
</evidence>
<protein>
    <submittedName>
        <fullName evidence="2">Uncharacterized protein</fullName>
    </submittedName>
</protein>
<dbReference type="AlphaFoldDB" id="A0A2P2MZH5"/>
<accession>A0A2P2MZH5</accession>
<sequence length="26" mass="2968">MKFARLGRRSSEQGVQRFSSEPITSL</sequence>
<organism evidence="2">
    <name type="scientific">Rhizophora mucronata</name>
    <name type="common">Asiatic mangrove</name>
    <dbReference type="NCBI Taxonomy" id="61149"/>
    <lineage>
        <taxon>Eukaryota</taxon>
        <taxon>Viridiplantae</taxon>
        <taxon>Streptophyta</taxon>
        <taxon>Embryophyta</taxon>
        <taxon>Tracheophyta</taxon>
        <taxon>Spermatophyta</taxon>
        <taxon>Magnoliopsida</taxon>
        <taxon>eudicotyledons</taxon>
        <taxon>Gunneridae</taxon>
        <taxon>Pentapetalae</taxon>
        <taxon>rosids</taxon>
        <taxon>fabids</taxon>
        <taxon>Malpighiales</taxon>
        <taxon>Rhizophoraceae</taxon>
        <taxon>Rhizophora</taxon>
    </lineage>
</organism>
<feature type="region of interest" description="Disordered" evidence="1">
    <location>
        <begin position="1"/>
        <end position="26"/>
    </location>
</feature>
<evidence type="ECO:0000256" key="1">
    <source>
        <dbReference type="SAM" id="MobiDB-lite"/>
    </source>
</evidence>
<dbReference type="EMBL" id="GGEC01055134">
    <property type="protein sequence ID" value="MBX35618.1"/>
    <property type="molecule type" value="Transcribed_RNA"/>
</dbReference>
<name>A0A2P2MZH5_RHIMU</name>
<feature type="compositionally biased region" description="Polar residues" evidence="1">
    <location>
        <begin position="12"/>
        <end position="26"/>
    </location>
</feature>
<proteinExistence type="predicted"/>
<reference evidence="2" key="1">
    <citation type="submission" date="2018-02" db="EMBL/GenBank/DDBJ databases">
        <title>Rhizophora mucronata_Transcriptome.</title>
        <authorList>
            <person name="Meera S.P."/>
            <person name="Sreeshan A."/>
            <person name="Augustine A."/>
        </authorList>
    </citation>
    <scope>NUCLEOTIDE SEQUENCE</scope>
    <source>
        <tissue evidence="2">Leaf</tissue>
    </source>
</reference>